<dbReference type="InterPro" id="IPR052019">
    <property type="entry name" value="F420H2_bilvrd_red/Heme_oxyg"/>
</dbReference>
<dbReference type="PANTHER" id="PTHR35176">
    <property type="entry name" value="HEME OXYGENASE HI_0854-RELATED"/>
    <property type="match status" value="1"/>
</dbReference>
<evidence type="ECO:0000256" key="1">
    <source>
        <dbReference type="ARBA" id="ARBA00023002"/>
    </source>
</evidence>
<dbReference type="NCBIfam" id="TIGR03618">
    <property type="entry name" value="Rv1155_F420"/>
    <property type="match status" value="1"/>
</dbReference>
<comment type="caution">
    <text evidence="3">The sequence shown here is derived from an EMBL/GenBank/DDBJ whole genome shotgun (WGS) entry which is preliminary data.</text>
</comment>
<dbReference type="STRING" id="1844.UG56_027000"/>
<dbReference type="PANTHER" id="PTHR35176:SF6">
    <property type="entry name" value="HEME OXYGENASE HI_0854-RELATED"/>
    <property type="match status" value="1"/>
</dbReference>
<dbReference type="GO" id="GO:0070967">
    <property type="term" value="F:coenzyme F420 binding"/>
    <property type="evidence" value="ECO:0007669"/>
    <property type="project" value="TreeGrafter"/>
</dbReference>
<dbReference type="GO" id="GO:0016627">
    <property type="term" value="F:oxidoreductase activity, acting on the CH-CH group of donors"/>
    <property type="evidence" value="ECO:0007669"/>
    <property type="project" value="TreeGrafter"/>
</dbReference>
<accession>A0A1J4MW80</accession>
<name>A0A1J4MW80_9ACTN</name>
<dbReference type="InterPro" id="IPR019920">
    <property type="entry name" value="F420-binding_dom_put"/>
</dbReference>
<dbReference type="GO" id="GO:0005829">
    <property type="term" value="C:cytosol"/>
    <property type="evidence" value="ECO:0007669"/>
    <property type="project" value="TreeGrafter"/>
</dbReference>
<evidence type="ECO:0000259" key="2">
    <source>
        <dbReference type="Pfam" id="PF01243"/>
    </source>
</evidence>
<dbReference type="InterPro" id="IPR011576">
    <property type="entry name" value="Pyridox_Oxase_N"/>
</dbReference>
<sequence>MINPDVRPFLEGTNLAHVATIGPDGAPRTSPVWTGTHGDHVVFLTGNRGRKYRNLQADPRIALSLAPPENDYMPVILRGRVVGWVEDESRWEIIDEIATRYTGGPYTREVDAFGDRAVALIELDHQHIGLG</sequence>
<dbReference type="SUPFAM" id="SSF50475">
    <property type="entry name" value="FMN-binding split barrel"/>
    <property type="match status" value="1"/>
</dbReference>
<keyword evidence="1" id="KW-0560">Oxidoreductase</keyword>
<proteinExistence type="predicted"/>
<dbReference type="EMBL" id="JZDQ02000063">
    <property type="protein sequence ID" value="OIJ23629.1"/>
    <property type="molecule type" value="Genomic_DNA"/>
</dbReference>
<dbReference type="Pfam" id="PF01243">
    <property type="entry name" value="PNPOx_N"/>
    <property type="match status" value="1"/>
</dbReference>
<dbReference type="OrthoDB" id="162914at2"/>
<feature type="domain" description="Pyridoxamine 5'-phosphate oxidase N-terminal" evidence="2">
    <location>
        <begin position="4"/>
        <end position="121"/>
    </location>
</feature>
<reference evidence="3" key="1">
    <citation type="submission" date="2016-10" db="EMBL/GenBank/DDBJ databases">
        <title>Draft Genome Sequence of Nocardioides luteus Strain BAFB, an Alkane-Degrading Bacterium Isolated from JP-7 Polluted Soil.</title>
        <authorList>
            <person name="Brown L."/>
            <person name="Ruiz O.N."/>
            <person name="Gunasekera T."/>
        </authorList>
    </citation>
    <scope>NUCLEOTIDE SEQUENCE [LARGE SCALE GENOMIC DNA]</scope>
    <source>
        <strain evidence="3">BAFB</strain>
    </source>
</reference>
<dbReference type="RefSeq" id="WP_045551945.1">
    <property type="nucleotide sequence ID" value="NZ_JZDQ02000063.1"/>
</dbReference>
<keyword evidence="4" id="KW-1185">Reference proteome</keyword>
<dbReference type="Proteomes" id="UP000033772">
    <property type="component" value="Unassembled WGS sequence"/>
</dbReference>
<dbReference type="InterPro" id="IPR012349">
    <property type="entry name" value="Split_barrel_FMN-bd"/>
</dbReference>
<dbReference type="Gene3D" id="2.30.110.10">
    <property type="entry name" value="Electron Transport, Fmn-binding Protein, Chain A"/>
    <property type="match status" value="1"/>
</dbReference>
<dbReference type="AlphaFoldDB" id="A0A1J4MW80"/>
<evidence type="ECO:0000313" key="4">
    <source>
        <dbReference type="Proteomes" id="UP000033772"/>
    </source>
</evidence>
<gene>
    <name evidence="3" type="ORF">UG56_027000</name>
</gene>
<organism evidence="3 4">
    <name type="scientific">Nocardioides luteus</name>
    <dbReference type="NCBI Taxonomy" id="1844"/>
    <lineage>
        <taxon>Bacteria</taxon>
        <taxon>Bacillati</taxon>
        <taxon>Actinomycetota</taxon>
        <taxon>Actinomycetes</taxon>
        <taxon>Propionibacteriales</taxon>
        <taxon>Nocardioidaceae</taxon>
        <taxon>Nocardioides</taxon>
    </lineage>
</organism>
<protein>
    <submittedName>
        <fullName evidence="3">PPOX class F420-dependent enzyme</fullName>
    </submittedName>
</protein>
<evidence type="ECO:0000313" key="3">
    <source>
        <dbReference type="EMBL" id="OIJ23629.1"/>
    </source>
</evidence>